<dbReference type="EMBL" id="GL732595">
    <property type="protein sequence ID" value="EFX72846.1"/>
    <property type="molecule type" value="Genomic_DNA"/>
</dbReference>
<dbReference type="InParanoid" id="E9H5Z4"/>
<gene>
    <name evidence="1" type="ORF">DAPPUDRAFT_253937</name>
</gene>
<organism evidence="1 2">
    <name type="scientific">Daphnia pulex</name>
    <name type="common">Water flea</name>
    <dbReference type="NCBI Taxonomy" id="6669"/>
    <lineage>
        <taxon>Eukaryota</taxon>
        <taxon>Metazoa</taxon>
        <taxon>Ecdysozoa</taxon>
        <taxon>Arthropoda</taxon>
        <taxon>Crustacea</taxon>
        <taxon>Branchiopoda</taxon>
        <taxon>Diplostraca</taxon>
        <taxon>Cladocera</taxon>
        <taxon>Anomopoda</taxon>
        <taxon>Daphniidae</taxon>
        <taxon>Daphnia</taxon>
    </lineage>
</organism>
<reference evidence="1 2" key="1">
    <citation type="journal article" date="2011" name="Science">
        <title>The ecoresponsive genome of Daphnia pulex.</title>
        <authorList>
            <person name="Colbourne J.K."/>
            <person name="Pfrender M.E."/>
            <person name="Gilbert D."/>
            <person name="Thomas W.K."/>
            <person name="Tucker A."/>
            <person name="Oakley T.H."/>
            <person name="Tokishita S."/>
            <person name="Aerts A."/>
            <person name="Arnold G.J."/>
            <person name="Basu M.K."/>
            <person name="Bauer D.J."/>
            <person name="Caceres C.E."/>
            <person name="Carmel L."/>
            <person name="Casola C."/>
            <person name="Choi J.H."/>
            <person name="Detter J.C."/>
            <person name="Dong Q."/>
            <person name="Dusheyko S."/>
            <person name="Eads B.D."/>
            <person name="Frohlich T."/>
            <person name="Geiler-Samerotte K.A."/>
            <person name="Gerlach D."/>
            <person name="Hatcher P."/>
            <person name="Jogdeo S."/>
            <person name="Krijgsveld J."/>
            <person name="Kriventseva E.V."/>
            <person name="Kultz D."/>
            <person name="Laforsch C."/>
            <person name="Lindquist E."/>
            <person name="Lopez J."/>
            <person name="Manak J.R."/>
            <person name="Muller J."/>
            <person name="Pangilinan J."/>
            <person name="Patwardhan R.P."/>
            <person name="Pitluck S."/>
            <person name="Pritham E.J."/>
            <person name="Rechtsteiner A."/>
            <person name="Rho M."/>
            <person name="Rogozin I.B."/>
            <person name="Sakarya O."/>
            <person name="Salamov A."/>
            <person name="Schaack S."/>
            <person name="Shapiro H."/>
            <person name="Shiga Y."/>
            <person name="Skalitzky C."/>
            <person name="Smith Z."/>
            <person name="Souvorov A."/>
            <person name="Sung W."/>
            <person name="Tang Z."/>
            <person name="Tsuchiya D."/>
            <person name="Tu H."/>
            <person name="Vos H."/>
            <person name="Wang M."/>
            <person name="Wolf Y.I."/>
            <person name="Yamagata H."/>
            <person name="Yamada T."/>
            <person name="Ye Y."/>
            <person name="Shaw J.R."/>
            <person name="Andrews J."/>
            <person name="Crease T.J."/>
            <person name="Tang H."/>
            <person name="Lucas S.M."/>
            <person name="Robertson H.M."/>
            <person name="Bork P."/>
            <person name="Koonin E.V."/>
            <person name="Zdobnov E.M."/>
            <person name="Grigoriev I.V."/>
            <person name="Lynch M."/>
            <person name="Boore J.L."/>
        </authorList>
    </citation>
    <scope>NUCLEOTIDE SEQUENCE [LARGE SCALE GENOMIC DNA]</scope>
</reference>
<name>E9H5Z4_DAPPU</name>
<dbReference type="HOGENOM" id="CLU_1898356_0_0_1"/>
<keyword evidence="2" id="KW-1185">Reference proteome</keyword>
<accession>E9H5Z4</accession>
<sequence>MDTSRRAVLGCCPDVSTKTSAVTGKRIAAPTDPTRMTARQHCCYMEALTEYAYLARLREYVTSPAGVSSWNSIRVLSKMGKMMRINSNGLANVHQMNIPNVWGLMKNALGYPMNSALPHLLPYLNLIQKFVLQN</sequence>
<evidence type="ECO:0000313" key="2">
    <source>
        <dbReference type="Proteomes" id="UP000000305"/>
    </source>
</evidence>
<dbReference type="OrthoDB" id="6359008at2759"/>
<protein>
    <submittedName>
        <fullName evidence="1">Uncharacterized protein</fullName>
    </submittedName>
</protein>
<evidence type="ECO:0000313" key="1">
    <source>
        <dbReference type="EMBL" id="EFX72846.1"/>
    </source>
</evidence>
<dbReference type="Proteomes" id="UP000000305">
    <property type="component" value="Unassembled WGS sequence"/>
</dbReference>
<dbReference type="KEGG" id="dpx:DAPPUDRAFT_253937"/>
<dbReference type="AlphaFoldDB" id="E9H5Z4"/>
<proteinExistence type="predicted"/>